<dbReference type="InterPro" id="IPR036291">
    <property type="entry name" value="NAD(P)-bd_dom_sf"/>
</dbReference>
<keyword evidence="4 7" id="KW-0520">NAD</keyword>
<dbReference type="InterPro" id="IPR022876">
    <property type="entry name" value="Tscrpt_rep_Rex"/>
</dbReference>
<evidence type="ECO:0000256" key="2">
    <source>
        <dbReference type="ARBA" id="ARBA00022491"/>
    </source>
</evidence>
<dbReference type="SMART" id="SM00881">
    <property type="entry name" value="CoA_binding"/>
    <property type="match status" value="1"/>
</dbReference>
<dbReference type="GO" id="GO:0003677">
    <property type="term" value="F:DNA binding"/>
    <property type="evidence" value="ECO:0007669"/>
    <property type="project" value="UniProtKB-UniRule"/>
</dbReference>
<dbReference type="Gene3D" id="3.40.50.720">
    <property type="entry name" value="NAD(P)-binding Rossmann-like Domain"/>
    <property type="match status" value="1"/>
</dbReference>
<dbReference type="NCBIfam" id="NF003993">
    <property type="entry name" value="PRK05472.2-2"/>
    <property type="match status" value="1"/>
</dbReference>
<evidence type="ECO:0000256" key="6">
    <source>
        <dbReference type="ARBA" id="ARBA00023163"/>
    </source>
</evidence>
<keyword evidence="1 7" id="KW-0963">Cytoplasm</keyword>
<dbReference type="NCBIfam" id="NF003995">
    <property type="entry name" value="PRK05472.2-4"/>
    <property type="match status" value="1"/>
</dbReference>
<evidence type="ECO:0000313" key="9">
    <source>
        <dbReference type="EMBL" id="TQN27549.1"/>
    </source>
</evidence>
<dbReference type="InterPro" id="IPR058236">
    <property type="entry name" value="Rex_actinobacterial-type"/>
</dbReference>
<keyword evidence="5 7" id="KW-0238">DNA-binding</keyword>
<feature type="binding site" evidence="7">
    <location>
        <begin position="97"/>
        <end position="102"/>
    </location>
    <ligand>
        <name>NAD(+)</name>
        <dbReference type="ChEBI" id="CHEBI:57540"/>
    </ligand>
</feature>
<dbReference type="SUPFAM" id="SSF46785">
    <property type="entry name" value="Winged helix' DNA-binding domain"/>
    <property type="match status" value="1"/>
</dbReference>
<evidence type="ECO:0000313" key="10">
    <source>
        <dbReference type="Proteomes" id="UP000317422"/>
    </source>
</evidence>
<gene>
    <name evidence="7" type="primary">rex</name>
    <name evidence="9" type="ORF">FHX37_4270</name>
</gene>
<comment type="subcellular location">
    <subcellularLocation>
        <location evidence="7">Cytoplasm</location>
    </subcellularLocation>
</comment>
<keyword evidence="3 7" id="KW-0805">Transcription regulation</keyword>
<dbReference type="OrthoDB" id="9784760at2"/>
<dbReference type="InterPro" id="IPR036388">
    <property type="entry name" value="WH-like_DNA-bd_sf"/>
</dbReference>
<feature type="DNA-binding region" description="H-T-H motif" evidence="7">
    <location>
        <begin position="23"/>
        <end position="62"/>
    </location>
</feature>
<reference evidence="9 10" key="1">
    <citation type="submission" date="2019-06" db="EMBL/GenBank/DDBJ databases">
        <title>Sequencing the genomes of 1000 actinobacteria strains.</title>
        <authorList>
            <person name="Klenk H.-P."/>
        </authorList>
    </citation>
    <scope>NUCLEOTIDE SEQUENCE [LARGE SCALE GENOMIC DNA]</scope>
    <source>
        <strain evidence="9 10">DSM 45015</strain>
    </source>
</reference>
<name>A0A543N6U3_9ACTN</name>
<dbReference type="SUPFAM" id="SSF51735">
    <property type="entry name" value="NAD(P)-binding Rossmann-fold domains"/>
    <property type="match status" value="1"/>
</dbReference>
<organism evidence="9 10">
    <name type="scientific">Haloactinospora alba</name>
    <dbReference type="NCBI Taxonomy" id="405555"/>
    <lineage>
        <taxon>Bacteria</taxon>
        <taxon>Bacillati</taxon>
        <taxon>Actinomycetota</taxon>
        <taxon>Actinomycetes</taxon>
        <taxon>Streptosporangiales</taxon>
        <taxon>Nocardiopsidaceae</taxon>
        <taxon>Haloactinospora</taxon>
    </lineage>
</organism>
<comment type="subunit">
    <text evidence="7">Homodimer.</text>
</comment>
<dbReference type="NCBIfam" id="NF003994">
    <property type="entry name" value="PRK05472.2-3"/>
    <property type="match status" value="1"/>
</dbReference>
<evidence type="ECO:0000256" key="7">
    <source>
        <dbReference type="HAMAP-Rule" id="MF_01131"/>
    </source>
</evidence>
<dbReference type="NCBIfam" id="NF003996">
    <property type="entry name" value="PRK05472.2-5"/>
    <property type="match status" value="1"/>
</dbReference>
<keyword evidence="10" id="KW-1185">Reference proteome</keyword>
<dbReference type="PANTHER" id="PTHR35786:SF1">
    <property type="entry name" value="REDOX-SENSING TRANSCRIPTIONAL REPRESSOR REX 1"/>
    <property type="match status" value="1"/>
</dbReference>
<keyword evidence="6 7" id="KW-0804">Transcription</keyword>
<sequence length="232" mass="24610">MTPSTPHPRDRGIPEATVARLPVYLRSLQSLHERGTPTVSSDALAASTGVNPAKLRKDLSYLGSYGTRGVGYDVEYLIYQVSRELGLTQGWSVAIVGIGNLGRALANYGGFGTRGFRIAALLDADTSVVGDRVAGISVGHIDTLEDVVAAERISIGVVATPASTAQSVCDRFVESGVTSVLNFAPVVLNVPTGVEVRKVDLSIELQILAFHEQRKADGHLSPGWIEPQDDTS</sequence>
<dbReference type="InterPro" id="IPR009718">
    <property type="entry name" value="Rex_DNA-bd_C_dom"/>
</dbReference>
<proteinExistence type="inferred from homology"/>
<comment type="function">
    <text evidence="7">Modulates transcription in response to changes in cellular NADH/NAD(+) redox state.</text>
</comment>
<dbReference type="NCBIfam" id="NF003989">
    <property type="entry name" value="PRK05472.1-3"/>
    <property type="match status" value="1"/>
</dbReference>
<dbReference type="Pfam" id="PF06971">
    <property type="entry name" value="Put_DNA-bind_N"/>
    <property type="match status" value="1"/>
</dbReference>
<dbReference type="RefSeq" id="WP_141925988.1">
    <property type="nucleotide sequence ID" value="NZ_VFQC01000003.1"/>
</dbReference>
<protein>
    <recommendedName>
        <fullName evidence="7">Redox-sensing transcriptional repressor Rex</fullName>
    </recommendedName>
</protein>
<feature type="domain" description="CoA-binding" evidence="8">
    <location>
        <begin position="86"/>
        <end position="187"/>
    </location>
</feature>
<comment type="caution">
    <text evidence="9">The sequence shown here is derived from an EMBL/GenBank/DDBJ whole genome shotgun (WGS) entry which is preliminary data.</text>
</comment>
<accession>A0A543N6U3</accession>
<dbReference type="Proteomes" id="UP000317422">
    <property type="component" value="Unassembled WGS sequence"/>
</dbReference>
<evidence type="ECO:0000256" key="1">
    <source>
        <dbReference type="ARBA" id="ARBA00022490"/>
    </source>
</evidence>
<dbReference type="GO" id="GO:0051775">
    <property type="term" value="P:response to redox state"/>
    <property type="evidence" value="ECO:0007669"/>
    <property type="project" value="InterPro"/>
</dbReference>
<evidence type="ECO:0000256" key="5">
    <source>
        <dbReference type="ARBA" id="ARBA00023125"/>
    </source>
</evidence>
<evidence type="ECO:0000259" key="8">
    <source>
        <dbReference type="SMART" id="SM00881"/>
    </source>
</evidence>
<dbReference type="AlphaFoldDB" id="A0A543N6U3"/>
<dbReference type="Gene3D" id="1.10.10.10">
    <property type="entry name" value="Winged helix-like DNA-binding domain superfamily/Winged helix DNA-binding domain"/>
    <property type="match status" value="1"/>
</dbReference>
<dbReference type="InterPro" id="IPR036390">
    <property type="entry name" value="WH_DNA-bd_sf"/>
</dbReference>
<dbReference type="PANTHER" id="PTHR35786">
    <property type="entry name" value="REDOX-SENSING TRANSCRIPTIONAL REPRESSOR REX"/>
    <property type="match status" value="1"/>
</dbReference>
<dbReference type="Pfam" id="PF02629">
    <property type="entry name" value="CoA_binding"/>
    <property type="match status" value="1"/>
</dbReference>
<dbReference type="NCBIfam" id="NF003992">
    <property type="entry name" value="PRK05472.2-1"/>
    <property type="match status" value="1"/>
</dbReference>
<keyword evidence="2 7" id="KW-0678">Repressor</keyword>
<dbReference type="GO" id="GO:0045892">
    <property type="term" value="P:negative regulation of DNA-templated transcription"/>
    <property type="evidence" value="ECO:0007669"/>
    <property type="project" value="InterPro"/>
</dbReference>
<dbReference type="InterPro" id="IPR003781">
    <property type="entry name" value="CoA-bd"/>
</dbReference>
<evidence type="ECO:0000256" key="3">
    <source>
        <dbReference type="ARBA" id="ARBA00023015"/>
    </source>
</evidence>
<dbReference type="EMBL" id="VFQC01000003">
    <property type="protein sequence ID" value="TQN27549.1"/>
    <property type="molecule type" value="Genomic_DNA"/>
</dbReference>
<dbReference type="GO" id="GO:0005737">
    <property type="term" value="C:cytoplasm"/>
    <property type="evidence" value="ECO:0007669"/>
    <property type="project" value="UniProtKB-SubCell"/>
</dbReference>
<dbReference type="HAMAP" id="MF_01131">
    <property type="entry name" value="Rex"/>
    <property type="match status" value="1"/>
</dbReference>
<dbReference type="GO" id="GO:0003700">
    <property type="term" value="F:DNA-binding transcription factor activity"/>
    <property type="evidence" value="ECO:0007669"/>
    <property type="project" value="UniProtKB-UniRule"/>
</dbReference>
<evidence type="ECO:0000256" key="4">
    <source>
        <dbReference type="ARBA" id="ARBA00023027"/>
    </source>
</evidence>
<comment type="similarity">
    <text evidence="7">Belongs to the transcriptional regulatory Rex family.</text>
</comment>